<gene>
    <name evidence="4" type="ORF">KL771_07755</name>
</gene>
<dbReference type="InterPro" id="IPR004516">
    <property type="entry name" value="HisRS/HisZ"/>
</dbReference>
<dbReference type="GO" id="GO:0006427">
    <property type="term" value="P:histidyl-tRNA aminoacylation"/>
    <property type="evidence" value="ECO:0007669"/>
    <property type="project" value="TreeGrafter"/>
</dbReference>
<dbReference type="Pfam" id="PF13393">
    <property type="entry name" value="tRNA-synt_His"/>
    <property type="match status" value="1"/>
</dbReference>
<dbReference type="PIRSF" id="PIRSF001549">
    <property type="entry name" value="His-tRNA_synth"/>
    <property type="match status" value="1"/>
</dbReference>
<dbReference type="GO" id="GO:0016757">
    <property type="term" value="F:glycosyltransferase activity"/>
    <property type="evidence" value="ECO:0007669"/>
    <property type="project" value="UniProtKB-KW"/>
</dbReference>
<comment type="caution">
    <text evidence="4">The sequence shown here is derived from an EMBL/GenBank/DDBJ whole genome shotgun (WGS) entry which is preliminary data.</text>
</comment>
<protein>
    <submittedName>
        <fullName evidence="4">ATP phosphoribosyltransferase regulatory subunit</fullName>
    </submittedName>
</protein>
<feature type="binding site" evidence="2">
    <location>
        <position position="99"/>
    </location>
    <ligand>
        <name>L-histidine</name>
        <dbReference type="ChEBI" id="CHEBI:57595"/>
    </ligand>
</feature>
<dbReference type="GO" id="GO:0004821">
    <property type="term" value="F:histidine-tRNA ligase activity"/>
    <property type="evidence" value="ECO:0007669"/>
    <property type="project" value="TreeGrafter"/>
</dbReference>
<dbReference type="PANTHER" id="PTHR43707:SF1">
    <property type="entry name" value="HISTIDINE--TRNA LIGASE, MITOCHONDRIAL-RELATED"/>
    <property type="match status" value="1"/>
</dbReference>
<keyword evidence="1" id="KW-0028">Amino-acid biosynthesis</keyword>
<evidence type="ECO:0000259" key="3">
    <source>
        <dbReference type="Pfam" id="PF13393"/>
    </source>
</evidence>
<accession>A0A947GCM1</accession>
<feature type="binding site" evidence="2">
    <location>
        <begin position="326"/>
        <end position="327"/>
    </location>
    <ligand>
        <name>L-histidine</name>
        <dbReference type="ChEBI" id="CHEBI:57595"/>
    </ligand>
</feature>
<keyword evidence="4" id="KW-0328">Glycosyltransferase</keyword>
<organism evidence="4 5">
    <name type="scientific">Prosthecodimorpha staleyi</name>
    <dbReference type="NCBI Taxonomy" id="2840188"/>
    <lineage>
        <taxon>Bacteria</taxon>
        <taxon>Pseudomonadati</taxon>
        <taxon>Pseudomonadota</taxon>
        <taxon>Alphaproteobacteria</taxon>
        <taxon>Hyphomicrobiales</taxon>
        <taxon>Ancalomicrobiaceae</taxon>
        <taxon>Prosthecodimorpha</taxon>
    </lineage>
</organism>
<feature type="binding site" evidence="2">
    <location>
        <begin position="70"/>
        <end position="72"/>
    </location>
    <ligand>
        <name>L-histidine</name>
        <dbReference type="ChEBI" id="CHEBI:57595"/>
    </ligand>
</feature>
<dbReference type="GO" id="GO:0005737">
    <property type="term" value="C:cytoplasm"/>
    <property type="evidence" value="ECO:0007669"/>
    <property type="project" value="InterPro"/>
</dbReference>
<feature type="binding site" evidence="2">
    <location>
        <position position="322"/>
    </location>
    <ligand>
        <name>L-histidine</name>
        <dbReference type="ChEBI" id="CHEBI:57595"/>
    </ligand>
</feature>
<evidence type="ECO:0000256" key="1">
    <source>
        <dbReference type="ARBA" id="ARBA00023102"/>
    </source>
</evidence>
<proteinExistence type="predicted"/>
<evidence type="ECO:0000313" key="5">
    <source>
        <dbReference type="Proteomes" id="UP000766595"/>
    </source>
</evidence>
<feature type="binding site" evidence="2">
    <location>
        <position position="110"/>
    </location>
    <ligand>
        <name>L-histidine</name>
        <dbReference type="ChEBI" id="CHEBI:57595"/>
    </ligand>
</feature>
<dbReference type="AlphaFoldDB" id="A0A947GCM1"/>
<dbReference type="Gene3D" id="3.30.930.10">
    <property type="entry name" value="Bira Bifunctional Protein, Domain 2"/>
    <property type="match status" value="1"/>
</dbReference>
<feature type="binding site" evidence="2">
    <location>
        <position position="114"/>
    </location>
    <ligand>
        <name>L-histidine</name>
        <dbReference type="ChEBI" id="CHEBI:57595"/>
    </ligand>
</feature>
<evidence type="ECO:0000313" key="4">
    <source>
        <dbReference type="EMBL" id="MBT9289341.1"/>
    </source>
</evidence>
<dbReference type="NCBIfam" id="NF008953">
    <property type="entry name" value="PRK12295.1-6"/>
    <property type="match status" value="1"/>
</dbReference>
<name>A0A947GCM1_9HYPH</name>
<keyword evidence="1" id="KW-0368">Histidine biosynthesis</keyword>
<dbReference type="EMBL" id="JAHHZF010000003">
    <property type="protein sequence ID" value="MBT9289341.1"/>
    <property type="molecule type" value="Genomic_DNA"/>
</dbReference>
<dbReference type="GO" id="GO:0000105">
    <property type="term" value="P:L-histidine biosynthetic process"/>
    <property type="evidence" value="ECO:0007669"/>
    <property type="project" value="UniProtKB-KW"/>
</dbReference>
<keyword evidence="5" id="KW-1185">Reference proteome</keyword>
<dbReference type="Proteomes" id="UP000766595">
    <property type="component" value="Unassembled WGS sequence"/>
</dbReference>
<keyword evidence="4" id="KW-0808">Transferase</keyword>
<evidence type="ECO:0000256" key="2">
    <source>
        <dbReference type="PIRSR" id="PIRSR001549-1"/>
    </source>
</evidence>
<dbReference type="PANTHER" id="PTHR43707">
    <property type="entry name" value="HISTIDYL-TRNA SYNTHETASE"/>
    <property type="match status" value="1"/>
</dbReference>
<feature type="domain" description="Class II Histidinyl-tRNA synthetase (HisRS)-like catalytic core" evidence="3">
    <location>
        <begin position="17"/>
        <end position="376"/>
    </location>
</feature>
<dbReference type="SUPFAM" id="SSF55681">
    <property type="entry name" value="Class II aaRS and biotin synthetases"/>
    <property type="match status" value="1"/>
</dbReference>
<reference evidence="4 5" key="1">
    <citation type="submission" date="2021-06" db="EMBL/GenBank/DDBJ databases">
        <authorList>
            <person name="Grouzdev D.S."/>
            <person name="Koziaeva V."/>
        </authorList>
    </citation>
    <scope>NUCLEOTIDE SEQUENCE [LARGE SCALE GENOMIC DNA]</scope>
    <source>
        <strain evidence="4 5">22</strain>
    </source>
</reference>
<sequence length="386" mass="41894">MDEWPDPDALPDEDPISELIDLFVAAEAEIVSPPILQPADVFLDTAGEDIRRRLFVTTGADGEELCLRPDFTIPVCREYLARGVPGRVSAMAYMGSVFRQRPGESGEFQQAGIERFGETERPRADAEIFRMAIEATELFDVLDPQIEIGDEGLFTALLEALELPLPVRRRLRSLFGDRAKLEAGLEQLVARDGGDIVAHAGFLGALAGANPEAARAVVEDLLAIAGITAVGGRTAHEIADRFLQQAALKAEGGLTREKADTIGRFLTISGDPVKAARELDRFQREMHIDIAEAVATFRGRSKAMKALGIDLASLAFRADFGRNLDYYTGFVFEIRDPARKDGKPVVGGGRYDGLIERLGARVSVPAVGFSMWLDRLAGVELDGGLA</sequence>
<dbReference type="InterPro" id="IPR041715">
    <property type="entry name" value="HisRS-like_core"/>
</dbReference>
<dbReference type="InterPro" id="IPR045864">
    <property type="entry name" value="aa-tRNA-synth_II/BPL/LPL"/>
</dbReference>